<accession>A0ABM5ZY63</accession>
<comment type="similarity">
    <text evidence="2">Belongs to the Ap4A hydrolase family.</text>
</comment>
<organism evidence="10 11">
    <name type="scientific">Psychrobacter alimentarius</name>
    <dbReference type="NCBI Taxonomy" id="261164"/>
    <lineage>
        <taxon>Bacteria</taxon>
        <taxon>Pseudomonadati</taxon>
        <taxon>Pseudomonadota</taxon>
        <taxon>Gammaproteobacteria</taxon>
        <taxon>Moraxellales</taxon>
        <taxon>Moraxellaceae</taxon>
        <taxon>Psychrobacter</taxon>
    </lineage>
</organism>
<evidence type="ECO:0000256" key="1">
    <source>
        <dbReference type="ARBA" id="ARBA00003413"/>
    </source>
</evidence>
<evidence type="ECO:0000256" key="6">
    <source>
        <dbReference type="ARBA" id="ARBA00032248"/>
    </source>
</evidence>
<feature type="domain" description="Calcineurin-like phosphoesterase" evidence="9">
    <location>
        <begin position="8"/>
        <end position="169"/>
    </location>
</feature>
<dbReference type="NCBIfam" id="NF001204">
    <property type="entry name" value="PRK00166.1"/>
    <property type="match status" value="1"/>
</dbReference>
<dbReference type="NCBIfam" id="TIGR00668">
    <property type="entry name" value="apaH"/>
    <property type="match status" value="1"/>
</dbReference>
<dbReference type="SUPFAM" id="SSF56300">
    <property type="entry name" value="Metallo-dependent phosphatases"/>
    <property type="match status" value="1"/>
</dbReference>
<evidence type="ECO:0000313" key="10">
    <source>
        <dbReference type="EMBL" id="AMT97057.1"/>
    </source>
</evidence>
<dbReference type="GeneID" id="33060511"/>
<evidence type="ECO:0000256" key="4">
    <source>
        <dbReference type="ARBA" id="ARBA00022801"/>
    </source>
</evidence>
<sequence>MSFRHQYVIGDLQGCYAAYCQLLETLDFDPSQDKLWFAGDLVARGEDSLNTLRDVKELCEQGAAATVLGNHDLNLIAVWRGATKLKKKDKTAPIFAADDCDELLEWLRHQPLLAYPDEQTVLVHAGIPPHWSIEAAAGYAKELEAQLQGSLEQLDELLPNLYSKKADNWDSGITGFTRMRAIANYFTRMRLCKQDGTLEFGFSGTLSEPMPEDFLPWFEWQVPRSRKILFGHWAALQGEVDLPYARALDGGCVWGNYLLAYRLGDEEVITSSAQCENHNGSFKING</sequence>
<comment type="function">
    <text evidence="1">Hydrolyzes diadenosine 5',5'''-P1,P4-tetraphosphate to yield ADP.</text>
</comment>
<evidence type="ECO:0000256" key="5">
    <source>
        <dbReference type="ARBA" id="ARBA00031248"/>
    </source>
</evidence>
<dbReference type="PANTHER" id="PTHR40942:SF4">
    <property type="entry name" value="CYTOCHROME C5"/>
    <property type="match status" value="1"/>
</dbReference>
<name>A0ABM5ZY63_9GAMM</name>
<evidence type="ECO:0000256" key="3">
    <source>
        <dbReference type="ARBA" id="ARBA00012506"/>
    </source>
</evidence>
<dbReference type="Proteomes" id="UP000076104">
    <property type="component" value="Chromosome"/>
</dbReference>
<evidence type="ECO:0000313" key="11">
    <source>
        <dbReference type="Proteomes" id="UP000076104"/>
    </source>
</evidence>
<evidence type="ECO:0000256" key="2">
    <source>
        <dbReference type="ARBA" id="ARBA00005419"/>
    </source>
</evidence>
<dbReference type="Pfam" id="PF00149">
    <property type="entry name" value="Metallophos"/>
    <property type="match status" value="1"/>
</dbReference>
<evidence type="ECO:0000259" key="9">
    <source>
        <dbReference type="Pfam" id="PF00149"/>
    </source>
</evidence>
<proteinExistence type="inferred from homology"/>
<keyword evidence="4" id="KW-0378">Hydrolase</keyword>
<dbReference type="PIRSF" id="PIRSF000903">
    <property type="entry name" value="B5n-ttraPtase_sm"/>
    <property type="match status" value="1"/>
</dbReference>
<dbReference type="InterPro" id="IPR029052">
    <property type="entry name" value="Metallo-depent_PP-like"/>
</dbReference>
<dbReference type="InterPro" id="IPR004843">
    <property type="entry name" value="Calcineurin-like_PHP"/>
</dbReference>
<dbReference type="EMBL" id="CP014945">
    <property type="protein sequence ID" value="AMT97057.1"/>
    <property type="molecule type" value="Genomic_DNA"/>
</dbReference>
<evidence type="ECO:0000256" key="8">
    <source>
        <dbReference type="ARBA" id="ARBA00049417"/>
    </source>
</evidence>
<dbReference type="EC" id="3.6.1.41" evidence="3"/>
<comment type="catalytic activity">
    <reaction evidence="8">
        <text>P(1),P(4)-bis(5'-adenosyl) tetraphosphate + H2O = 2 ADP + 2 H(+)</text>
        <dbReference type="Rhea" id="RHEA:24252"/>
        <dbReference type="ChEBI" id="CHEBI:15377"/>
        <dbReference type="ChEBI" id="CHEBI:15378"/>
        <dbReference type="ChEBI" id="CHEBI:58141"/>
        <dbReference type="ChEBI" id="CHEBI:456216"/>
        <dbReference type="EC" id="3.6.1.41"/>
    </reaction>
</comment>
<keyword evidence="11" id="KW-1185">Reference proteome</keyword>
<gene>
    <name evidence="10" type="ORF">A3K91_1453</name>
</gene>
<dbReference type="PANTHER" id="PTHR40942">
    <property type="match status" value="1"/>
</dbReference>
<reference evidence="10 11" key="1">
    <citation type="submission" date="2016-03" db="EMBL/GenBank/DDBJ databases">
        <title>Genome sequencing of Psychrobacter alimentarius PAMC 27889.</title>
        <authorList>
            <person name="Lee J."/>
            <person name="Kim O.-S."/>
        </authorList>
    </citation>
    <scope>NUCLEOTIDE SEQUENCE [LARGE SCALE GENOMIC DNA]</scope>
    <source>
        <strain evidence="10 11">PAMC 27889</strain>
    </source>
</reference>
<evidence type="ECO:0000256" key="7">
    <source>
        <dbReference type="ARBA" id="ARBA00033210"/>
    </source>
</evidence>
<protein>
    <recommendedName>
        <fullName evidence="3">bis(5'-nucleosyl)-tetraphosphatase (symmetrical)</fullName>
        <ecNumber evidence="3">3.6.1.41</ecNumber>
    </recommendedName>
    <alternativeName>
        <fullName evidence="6">Ap4A hydrolase</fullName>
    </alternativeName>
    <alternativeName>
        <fullName evidence="5">Diadenosine 5',5'''-P1,P4-tetraphosphate pyrophosphohydrolase</fullName>
    </alternativeName>
    <alternativeName>
        <fullName evidence="7">Diadenosine tetraphosphatase</fullName>
    </alternativeName>
</protein>
<dbReference type="InterPro" id="IPR004617">
    <property type="entry name" value="ApaH"/>
</dbReference>
<dbReference type="Gene3D" id="3.60.21.10">
    <property type="match status" value="1"/>
</dbReference>
<dbReference type="RefSeq" id="WP_062844669.1">
    <property type="nucleotide sequence ID" value="NZ_CP014945.1"/>
</dbReference>